<name>L0H0B5_9GAMM</name>
<organism evidence="2 3">
    <name type="scientific">Thioflavicoccus mobilis 8321</name>
    <dbReference type="NCBI Taxonomy" id="765912"/>
    <lineage>
        <taxon>Bacteria</taxon>
        <taxon>Pseudomonadati</taxon>
        <taxon>Pseudomonadota</taxon>
        <taxon>Gammaproteobacteria</taxon>
        <taxon>Chromatiales</taxon>
        <taxon>Chromatiaceae</taxon>
        <taxon>Thioflavicoccus</taxon>
    </lineage>
</organism>
<gene>
    <name evidence="2" type="ORF">Thimo_2274</name>
</gene>
<reference evidence="2 3" key="1">
    <citation type="submission" date="2011-09" db="EMBL/GenBank/DDBJ databases">
        <title>Complete sequence of chromosome of Thioflavicoccus mobilis 8321.</title>
        <authorList>
            <consortium name="US DOE Joint Genome Institute"/>
            <person name="Lucas S."/>
            <person name="Han J."/>
            <person name="Lapidus A."/>
            <person name="Cheng J.-F."/>
            <person name="Goodwin L."/>
            <person name="Pitluck S."/>
            <person name="Peters L."/>
            <person name="Ovchinnikova G."/>
            <person name="Lu M."/>
            <person name="Detter J.C."/>
            <person name="Han C."/>
            <person name="Tapia R."/>
            <person name="Land M."/>
            <person name="Hauser L."/>
            <person name="Kyrpides N."/>
            <person name="Ivanova N."/>
            <person name="Pagani I."/>
            <person name="Vogl K."/>
            <person name="Liu Z."/>
            <person name="Imhoff J."/>
            <person name="Thiel V."/>
            <person name="Frigaard N.-U."/>
            <person name="Bryant D."/>
            <person name="Woyke T."/>
        </authorList>
    </citation>
    <scope>NUCLEOTIDE SEQUENCE [LARGE SCALE GENOMIC DNA]</scope>
    <source>
        <strain evidence="2 3">8321</strain>
    </source>
</reference>
<evidence type="ECO:0000259" key="1">
    <source>
        <dbReference type="Pfam" id="PF04536"/>
    </source>
</evidence>
<dbReference type="AlphaFoldDB" id="L0H0B5"/>
<sequence>MKRYGKILSAIAALGLALALAVVGLKFLDPGGESLTPARILIHDREGLFDDTTRHWIRHYHDHLLKAHDIDYRILIVSHASDINMLAAKQFTEMEVGSLSKTGRGFLLVLDPAANQARLEV</sequence>
<dbReference type="InterPro" id="IPR007621">
    <property type="entry name" value="TPM_dom"/>
</dbReference>
<proteinExistence type="predicted"/>
<dbReference type="eggNOG" id="COG1512">
    <property type="taxonomic scope" value="Bacteria"/>
</dbReference>
<dbReference type="EMBL" id="CP003051">
    <property type="protein sequence ID" value="AGA91019.1"/>
    <property type="molecule type" value="Genomic_DNA"/>
</dbReference>
<dbReference type="OrthoDB" id="9810918at2"/>
<dbReference type="KEGG" id="tmb:Thimo_2274"/>
<evidence type="ECO:0000313" key="2">
    <source>
        <dbReference type="EMBL" id="AGA91019.1"/>
    </source>
</evidence>
<dbReference type="Proteomes" id="UP000010816">
    <property type="component" value="Chromosome"/>
</dbReference>
<feature type="domain" description="TPM" evidence="1">
    <location>
        <begin position="43"/>
        <end position="121"/>
    </location>
</feature>
<dbReference type="HOGENOM" id="CLU_2036993_0_0_6"/>
<evidence type="ECO:0000313" key="3">
    <source>
        <dbReference type="Proteomes" id="UP000010816"/>
    </source>
</evidence>
<dbReference type="Pfam" id="PF04536">
    <property type="entry name" value="TPM_phosphatase"/>
    <property type="match status" value="1"/>
</dbReference>
<dbReference type="RefSeq" id="WP_015281154.1">
    <property type="nucleotide sequence ID" value="NC_019940.1"/>
</dbReference>
<protein>
    <recommendedName>
        <fullName evidence="1">TPM domain-containing protein</fullName>
    </recommendedName>
</protein>
<accession>L0H0B5</accession>
<keyword evidence="3" id="KW-1185">Reference proteome</keyword>